<name>A0A2N0Z1T5_9BACI</name>
<comment type="caution">
    <text evidence="2">The sequence shown here is derived from an EMBL/GenBank/DDBJ whole genome shotgun (WGS) entry which is preliminary data.</text>
</comment>
<evidence type="ECO:0000313" key="3">
    <source>
        <dbReference type="Proteomes" id="UP000233375"/>
    </source>
</evidence>
<protein>
    <recommendedName>
        <fullName evidence="1">DUF1835 domain-containing protein</fullName>
    </recommendedName>
</protein>
<accession>A0A2N0Z1T5</accession>
<dbReference type="InterPro" id="IPR014973">
    <property type="entry name" value="DUF1835"/>
</dbReference>
<proteinExistence type="predicted"/>
<evidence type="ECO:0000313" key="2">
    <source>
        <dbReference type="EMBL" id="PKG23459.1"/>
    </source>
</evidence>
<sequence>MLVFADNFSIGPIWNLHEEPGLSNRNYWLKNHLLFEEDEWEQQAKYMREVHSKLNTISEKIPIYIWTCDNAHEQIGLRMALFLLKEKKTQFIA</sequence>
<dbReference type="Pfam" id="PF08874">
    <property type="entry name" value="DUF1835"/>
    <property type="match status" value="1"/>
</dbReference>
<reference evidence="2 3" key="1">
    <citation type="journal article" date="2003" name="Int. J. Syst. Evol. Microbiol.">
        <title>Bacillus nealsonii sp. nov., isolated from a spacecraft-assembly facility, whose spores are gamma-radiation resistant.</title>
        <authorList>
            <person name="Venkateswaran K."/>
            <person name="Kempf M."/>
            <person name="Chen F."/>
            <person name="Satomi M."/>
            <person name="Nicholson W."/>
            <person name="Kern R."/>
        </authorList>
    </citation>
    <scope>NUCLEOTIDE SEQUENCE [LARGE SCALE GENOMIC DNA]</scope>
    <source>
        <strain evidence="2 3">FO-92</strain>
    </source>
</reference>
<dbReference type="EMBL" id="PISE01000023">
    <property type="protein sequence ID" value="PKG23459.1"/>
    <property type="molecule type" value="Genomic_DNA"/>
</dbReference>
<dbReference type="AlphaFoldDB" id="A0A2N0Z1T5"/>
<keyword evidence="3" id="KW-1185">Reference proteome</keyword>
<organism evidence="2 3">
    <name type="scientific">Niallia nealsonii</name>
    <dbReference type="NCBI Taxonomy" id="115979"/>
    <lineage>
        <taxon>Bacteria</taxon>
        <taxon>Bacillati</taxon>
        <taxon>Bacillota</taxon>
        <taxon>Bacilli</taxon>
        <taxon>Bacillales</taxon>
        <taxon>Bacillaceae</taxon>
        <taxon>Niallia</taxon>
    </lineage>
</organism>
<evidence type="ECO:0000259" key="1">
    <source>
        <dbReference type="Pfam" id="PF08874"/>
    </source>
</evidence>
<dbReference type="Proteomes" id="UP000233375">
    <property type="component" value="Unassembled WGS sequence"/>
</dbReference>
<gene>
    <name evidence="2" type="ORF">CWS01_11775</name>
</gene>
<feature type="domain" description="DUF1835" evidence="1">
    <location>
        <begin position="2"/>
        <end position="91"/>
    </location>
</feature>